<dbReference type="RefSeq" id="WP_173765475.1">
    <property type="nucleotide sequence ID" value="NZ_CP048836.1"/>
</dbReference>
<evidence type="ECO:0008006" key="3">
    <source>
        <dbReference type="Google" id="ProtNLM"/>
    </source>
</evidence>
<reference evidence="1 2" key="1">
    <citation type="submission" date="2020-02" db="EMBL/GenBank/DDBJ databases">
        <title>Nitrogenibacter mangrovi gen. nov., sp. nov. isolated from mangrove sediment, a denitrifying betaproteobacterium.</title>
        <authorList>
            <person name="Liao H."/>
            <person name="Tian Y."/>
        </authorList>
    </citation>
    <scope>NUCLEOTIDE SEQUENCE [LARGE SCALE GENOMIC DNA]</scope>
    <source>
        <strain evidence="1 2">M9-3-2</strain>
    </source>
</reference>
<dbReference type="KEGG" id="azq:G3580_11035"/>
<accession>A0A6C1B408</accession>
<organism evidence="1 2">
    <name type="scientific">Nitrogeniibacter mangrovi</name>
    <dbReference type="NCBI Taxonomy" id="2016596"/>
    <lineage>
        <taxon>Bacteria</taxon>
        <taxon>Pseudomonadati</taxon>
        <taxon>Pseudomonadota</taxon>
        <taxon>Betaproteobacteria</taxon>
        <taxon>Rhodocyclales</taxon>
        <taxon>Zoogloeaceae</taxon>
        <taxon>Nitrogeniibacter</taxon>
    </lineage>
</organism>
<sequence length="188" mass="20779">MSWLLLLVVVVVFALLVVVLRKRRDAQREAEEARAQAFLMQVQGAAAAIGAGTEAIVSGAMAAATETPDDTEVAMPASGPTYLDRHHQIVWRWLRAGLPGCEVFARGSLRRIVGRERLQKDLLLDFVICNEGFEVLAVVDLAREGRTEAERNHKSQLLAQRGVRYVCWSAERLPDQTTLSAWIGGSRD</sequence>
<dbReference type="Proteomes" id="UP000501991">
    <property type="component" value="Chromosome"/>
</dbReference>
<keyword evidence="2" id="KW-1185">Reference proteome</keyword>
<proteinExistence type="predicted"/>
<evidence type="ECO:0000313" key="1">
    <source>
        <dbReference type="EMBL" id="QID18123.1"/>
    </source>
</evidence>
<protein>
    <recommendedName>
        <fullName evidence="3">DUF2726 domain-containing protein</fullName>
    </recommendedName>
</protein>
<dbReference type="AlphaFoldDB" id="A0A6C1B408"/>
<dbReference type="EMBL" id="CP048836">
    <property type="protein sequence ID" value="QID18123.1"/>
    <property type="molecule type" value="Genomic_DNA"/>
</dbReference>
<evidence type="ECO:0000313" key="2">
    <source>
        <dbReference type="Proteomes" id="UP000501991"/>
    </source>
</evidence>
<name>A0A6C1B408_9RHOO</name>
<gene>
    <name evidence="1" type="ORF">G3580_11035</name>
</gene>